<feature type="non-terminal residue" evidence="1">
    <location>
        <position position="77"/>
    </location>
</feature>
<dbReference type="EMBL" id="JBHLTR010000130">
    <property type="protein sequence ID" value="MFC0562357.1"/>
    <property type="molecule type" value="Genomic_DNA"/>
</dbReference>
<sequence length="77" mass="9216">MGQLFSIPILYKLTPQISIQKRTDFKISAFLPVFSFLLQLPQLDRYISQMLTYSQDFKPLVRTVTDDWNECRSFWLH</sequence>
<comment type="caution">
    <text evidence="1">The sequence shown here is derived from an EMBL/GenBank/DDBJ whole genome shotgun (WGS) entry which is preliminary data.</text>
</comment>
<organism evidence="1 2">
    <name type="scientific">Halalkalibacter alkalisediminis</name>
    <dbReference type="NCBI Taxonomy" id="935616"/>
    <lineage>
        <taxon>Bacteria</taxon>
        <taxon>Bacillati</taxon>
        <taxon>Bacillota</taxon>
        <taxon>Bacilli</taxon>
        <taxon>Bacillales</taxon>
        <taxon>Bacillaceae</taxon>
        <taxon>Halalkalibacter</taxon>
    </lineage>
</organism>
<gene>
    <name evidence="1" type="ORF">ACFFH4_26335</name>
</gene>
<protein>
    <submittedName>
        <fullName evidence="1">Uncharacterized protein</fullName>
    </submittedName>
</protein>
<name>A0ABV6NQ36_9BACI</name>
<accession>A0ABV6NQ36</accession>
<proteinExistence type="predicted"/>
<keyword evidence="2" id="KW-1185">Reference proteome</keyword>
<evidence type="ECO:0000313" key="1">
    <source>
        <dbReference type="EMBL" id="MFC0562357.1"/>
    </source>
</evidence>
<dbReference type="Proteomes" id="UP001589833">
    <property type="component" value="Unassembled WGS sequence"/>
</dbReference>
<reference evidence="1 2" key="1">
    <citation type="submission" date="2024-09" db="EMBL/GenBank/DDBJ databases">
        <authorList>
            <person name="Sun Q."/>
            <person name="Mori K."/>
        </authorList>
    </citation>
    <scope>NUCLEOTIDE SEQUENCE [LARGE SCALE GENOMIC DNA]</scope>
    <source>
        <strain evidence="1 2">NCAIM B.02301</strain>
    </source>
</reference>
<evidence type="ECO:0000313" key="2">
    <source>
        <dbReference type="Proteomes" id="UP001589833"/>
    </source>
</evidence>